<dbReference type="FunFam" id="3.40.605.10:FF:000007">
    <property type="entry name" value="NAD/NADP-dependent betaine aldehyde dehydrogenase"/>
    <property type="match status" value="1"/>
</dbReference>
<evidence type="ECO:0000256" key="2">
    <source>
        <dbReference type="ARBA" id="ARBA00023002"/>
    </source>
</evidence>
<dbReference type="FunFam" id="3.40.309.10:FF:000012">
    <property type="entry name" value="Betaine aldehyde dehydrogenase"/>
    <property type="match status" value="1"/>
</dbReference>
<protein>
    <submittedName>
        <fullName evidence="6">Aldehyde dehydrogenase family protein</fullName>
    </submittedName>
</protein>
<dbReference type="PANTHER" id="PTHR11699">
    <property type="entry name" value="ALDEHYDE DEHYDROGENASE-RELATED"/>
    <property type="match status" value="1"/>
</dbReference>
<comment type="caution">
    <text evidence="6">The sequence shown here is derived from an EMBL/GenBank/DDBJ whole genome shotgun (WGS) entry which is preliminary data.</text>
</comment>
<dbReference type="InterPro" id="IPR015590">
    <property type="entry name" value="Aldehyde_DH_dom"/>
</dbReference>
<name>A0A7X2Z833_9BACL</name>
<proteinExistence type="inferred from homology"/>
<evidence type="ECO:0000259" key="5">
    <source>
        <dbReference type="Pfam" id="PF00171"/>
    </source>
</evidence>
<evidence type="ECO:0000313" key="7">
    <source>
        <dbReference type="Proteomes" id="UP000450917"/>
    </source>
</evidence>
<dbReference type="Pfam" id="PF00171">
    <property type="entry name" value="Aldedh"/>
    <property type="match status" value="1"/>
</dbReference>
<dbReference type="Gene3D" id="3.40.309.10">
    <property type="entry name" value="Aldehyde Dehydrogenase, Chain A, domain 2"/>
    <property type="match status" value="1"/>
</dbReference>
<reference evidence="6 7" key="1">
    <citation type="submission" date="2019-11" db="EMBL/GenBank/DDBJ databases">
        <title>Draft genome sequences of five Paenibacillus species of dairy origin.</title>
        <authorList>
            <person name="Olajide A.M."/>
            <person name="Chen S."/>
            <person name="Lapointe G."/>
        </authorList>
    </citation>
    <scope>NUCLEOTIDE SEQUENCE [LARGE SCALE GENOMIC DNA]</scope>
    <source>
        <strain evidence="6 7">2CS3</strain>
    </source>
</reference>
<organism evidence="6 7">
    <name type="scientific">Paenibacillus validus</name>
    <dbReference type="NCBI Taxonomy" id="44253"/>
    <lineage>
        <taxon>Bacteria</taxon>
        <taxon>Bacillati</taxon>
        <taxon>Bacillota</taxon>
        <taxon>Bacilli</taxon>
        <taxon>Bacillales</taxon>
        <taxon>Paenibacillaceae</taxon>
        <taxon>Paenibacillus</taxon>
    </lineage>
</organism>
<dbReference type="SUPFAM" id="SSF53720">
    <property type="entry name" value="ALDH-like"/>
    <property type="match status" value="1"/>
</dbReference>
<dbReference type="Proteomes" id="UP000450917">
    <property type="component" value="Unassembled WGS sequence"/>
</dbReference>
<dbReference type="InterPro" id="IPR016163">
    <property type="entry name" value="Ald_DH_C"/>
</dbReference>
<dbReference type="InterPro" id="IPR029510">
    <property type="entry name" value="Ald_DH_CS_GLU"/>
</dbReference>
<comment type="similarity">
    <text evidence="1 4">Belongs to the aldehyde dehydrogenase family.</text>
</comment>
<dbReference type="InterPro" id="IPR016161">
    <property type="entry name" value="Ald_DH/histidinol_DH"/>
</dbReference>
<evidence type="ECO:0000313" key="6">
    <source>
        <dbReference type="EMBL" id="MUG70065.1"/>
    </source>
</evidence>
<keyword evidence="7" id="KW-1185">Reference proteome</keyword>
<evidence type="ECO:0000256" key="3">
    <source>
        <dbReference type="PROSITE-ProRule" id="PRU10007"/>
    </source>
</evidence>
<dbReference type="Gene3D" id="3.40.605.10">
    <property type="entry name" value="Aldehyde Dehydrogenase, Chain A, domain 1"/>
    <property type="match status" value="1"/>
</dbReference>
<feature type="domain" description="Aldehyde dehydrogenase" evidence="5">
    <location>
        <begin position="13"/>
        <end position="474"/>
    </location>
</feature>
<evidence type="ECO:0000256" key="4">
    <source>
        <dbReference type="RuleBase" id="RU003345"/>
    </source>
</evidence>
<accession>A0A7X2Z833</accession>
<dbReference type="FunFam" id="3.40.605.10:FF:000026">
    <property type="entry name" value="Aldehyde dehydrogenase, putative"/>
    <property type="match status" value="1"/>
</dbReference>
<evidence type="ECO:0000256" key="1">
    <source>
        <dbReference type="ARBA" id="ARBA00009986"/>
    </source>
</evidence>
<dbReference type="PROSITE" id="PS00687">
    <property type="entry name" value="ALDEHYDE_DEHYDR_GLU"/>
    <property type="match status" value="1"/>
</dbReference>
<dbReference type="AlphaFoldDB" id="A0A7X2Z833"/>
<sequence length="478" mass="52255">MQETYGHFIGGQWVEPANHQYFEGVDPSTGNKISSFARGNKEDIERAVRSSEEGFQAWYALKPSARGQILNRVAQLLRKYKQDFAYMETIDTGRPLVFSASLVETSARYFEYLGGAADKIFGEVIPASNEHLTYTYREPYGITGHITPWNVPITQAARGAASALAAGNSVVMKPAEQACLSTLELAKLCVEAGMPPGTFNVVTGYGEEAGAPLINHPAVRKIAFTGSVETGQIVMRAAADRIVPVSLELGGKSPNIVFDDADLHPAAAGSLRAFTFNTGQVCSAGTRLIVQRSILPAFVEQLIEEAQQIKIGYGIDNPTIGPLVCEEQLHRVLRYVEIGKQEGARLVYGGSRMQEEKLKDGYFMQPTIFTDVTNTMTIAREEIFGPVVVVIPFDTEEEAIRLANDTEFGLAAAVWTENIHRGHRVAKQLQAGQVYINDYSPIDVEAPFGGYKKSGIGREKGLESLHTYTQVKAISVKL</sequence>
<keyword evidence="2 4" id="KW-0560">Oxidoreductase</keyword>
<dbReference type="EMBL" id="WNZX01000003">
    <property type="protein sequence ID" value="MUG70065.1"/>
    <property type="molecule type" value="Genomic_DNA"/>
</dbReference>
<gene>
    <name evidence="6" type="ORF">GNP93_05165</name>
</gene>
<dbReference type="InterPro" id="IPR016162">
    <property type="entry name" value="Ald_DH_N"/>
</dbReference>
<dbReference type="GO" id="GO:0016620">
    <property type="term" value="F:oxidoreductase activity, acting on the aldehyde or oxo group of donors, NAD or NADP as acceptor"/>
    <property type="evidence" value="ECO:0007669"/>
    <property type="project" value="InterPro"/>
</dbReference>
<feature type="active site" evidence="3">
    <location>
        <position position="248"/>
    </location>
</feature>